<feature type="domain" description="Histidine kinase" evidence="13">
    <location>
        <begin position="447"/>
        <end position="559"/>
    </location>
</feature>
<evidence type="ECO:0000256" key="6">
    <source>
        <dbReference type="ARBA" id="ARBA00022679"/>
    </source>
</evidence>
<evidence type="ECO:0000259" key="14">
    <source>
        <dbReference type="PROSITE" id="PS50885"/>
    </source>
</evidence>
<dbReference type="EMBL" id="JBHSMH010000111">
    <property type="protein sequence ID" value="MFC5471712.1"/>
    <property type="molecule type" value="Genomic_DNA"/>
</dbReference>
<dbReference type="Gene3D" id="6.10.340.10">
    <property type="match status" value="1"/>
</dbReference>
<keyword evidence="6 15" id="KW-0808">Transferase</keyword>
<accession>A0ABW0M3E3</accession>
<dbReference type="InterPro" id="IPR003660">
    <property type="entry name" value="HAMP_dom"/>
</dbReference>
<dbReference type="InterPro" id="IPR010559">
    <property type="entry name" value="Sig_transdc_His_kin_internal"/>
</dbReference>
<dbReference type="PROSITE" id="PS50109">
    <property type="entry name" value="HIS_KIN"/>
    <property type="match status" value="1"/>
</dbReference>
<name>A0ABW0M3E3_9BACL</name>
<sequence length="559" mass="62696">MILGIVGYLTFRAVAAMLTNNAATIIQQTAVQANGRLEGILRQLDSLTTQVATNPYVQQLLLNEKDGHHATFQQRQMLHATINTIYQFADGVKSVELYSYSGQRLYPLDDTNLKMKVSRNWINRTIEAQGSMEWFGIDPNDPNSLLAIRLVTLIDQNFSPGGYLLLRINRNLFALKDPDGQEEGRNQMLLVGGDGNVIASTLAQQIDPPQIADMLQSSLKKAAIGSRTFMVVRQKSEITGWTLLILTPVDEITKGISVLRHEIFISAGIGSLLYAMLALLLSTVITKPIFRLSRTMRGARFGVLRPVAMPSSTIEIRELNHSYNEMVENINNLITLVYEKEILQNRSELKALQSQINPHFLFNTLEVLYGSLIDRNEEGLADYVLAMADLFRYTITNSNQDEWVTIREELDLIKQYLLIMKTRLEDRLNWHIDVPPYLTSYKIPKLIIQPVVENAINHGVASKMDPGTVSVSLNLSENEKDLVIHVKDNGDGIDVDMLAAINRAIQQGSVLSAKGTGMGIANVHRRIQLYYQHSSRTKGIDISSRKGEGTHVRIIVPYE</sequence>
<reference evidence="16" key="1">
    <citation type="journal article" date="2019" name="Int. J. Syst. Evol. Microbiol.">
        <title>The Global Catalogue of Microorganisms (GCM) 10K type strain sequencing project: providing services to taxonomists for standard genome sequencing and annotation.</title>
        <authorList>
            <consortium name="The Broad Institute Genomics Platform"/>
            <consortium name="The Broad Institute Genome Sequencing Center for Infectious Disease"/>
            <person name="Wu L."/>
            <person name="Ma J."/>
        </authorList>
    </citation>
    <scope>NUCLEOTIDE SEQUENCE [LARGE SCALE GENOMIC DNA]</scope>
    <source>
        <strain evidence="16">CCUG 57113</strain>
    </source>
</reference>
<dbReference type="Proteomes" id="UP001596105">
    <property type="component" value="Unassembled WGS sequence"/>
</dbReference>
<comment type="subcellular location">
    <subcellularLocation>
        <location evidence="2">Cell membrane</location>
        <topology evidence="2">Multi-pass membrane protein</topology>
    </subcellularLocation>
</comment>
<evidence type="ECO:0000256" key="1">
    <source>
        <dbReference type="ARBA" id="ARBA00000085"/>
    </source>
</evidence>
<dbReference type="EC" id="2.7.13.3" evidence="3"/>
<dbReference type="InterPro" id="IPR050640">
    <property type="entry name" value="Bact_2-comp_sensor_kinase"/>
</dbReference>
<keyword evidence="9" id="KW-0067">ATP-binding</keyword>
<keyword evidence="5" id="KW-0597">Phosphoprotein</keyword>
<dbReference type="Pfam" id="PF06580">
    <property type="entry name" value="His_kinase"/>
    <property type="match status" value="1"/>
</dbReference>
<evidence type="ECO:0000256" key="8">
    <source>
        <dbReference type="ARBA" id="ARBA00022777"/>
    </source>
</evidence>
<evidence type="ECO:0000256" key="10">
    <source>
        <dbReference type="ARBA" id="ARBA00023012"/>
    </source>
</evidence>
<evidence type="ECO:0000313" key="16">
    <source>
        <dbReference type="Proteomes" id="UP001596105"/>
    </source>
</evidence>
<comment type="caution">
    <text evidence="15">The sequence shown here is derived from an EMBL/GenBank/DDBJ whole genome shotgun (WGS) entry which is preliminary data.</text>
</comment>
<feature type="transmembrane region" description="Helical" evidence="12">
    <location>
        <begin position="263"/>
        <end position="290"/>
    </location>
</feature>
<keyword evidence="12" id="KW-1133">Transmembrane helix</keyword>
<dbReference type="SUPFAM" id="SSF55874">
    <property type="entry name" value="ATPase domain of HSP90 chaperone/DNA topoisomerase II/histidine kinase"/>
    <property type="match status" value="1"/>
</dbReference>
<dbReference type="InterPro" id="IPR003594">
    <property type="entry name" value="HATPase_dom"/>
</dbReference>
<keyword evidence="16" id="KW-1185">Reference proteome</keyword>
<dbReference type="PROSITE" id="PS50885">
    <property type="entry name" value="HAMP"/>
    <property type="match status" value="1"/>
</dbReference>
<dbReference type="InterPro" id="IPR005467">
    <property type="entry name" value="His_kinase_dom"/>
</dbReference>
<gene>
    <name evidence="15" type="ORF">ACFPPD_23830</name>
</gene>
<proteinExistence type="predicted"/>
<dbReference type="PRINTS" id="PR00344">
    <property type="entry name" value="BCTRLSENSOR"/>
</dbReference>
<evidence type="ECO:0000256" key="2">
    <source>
        <dbReference type="ARBA" id="ARBA00004651"/>
    </source>
</evidence>
<keyword evidence="4" id="KW-1003">Cell membrane</keyword>
<evidence type="ECO:0000256" key="4">
    <source>
        <dbReference type="ARBA" id="ARBA00022475"/>
    </source>
</evidence>
<keyword evidence="8 15" id="KW-0418">Kinase</keyword>
<keyword evidence="7" id="KW-0547">Nucleotide-binding</keyword>
<dbReference type="Gene3D" id="3.30.565.10">
    <property type="entry name" value="Histidine kinase-like ATPase, C-terminal domain"/>
    <property type="match status" value="1"/>
</dbReference>
<evidence type="ECO:0000256" key="3">
    <source>
        <dbReference type="ARBA" id="ARBA00012438"/>
    </source>
</evidence>
<dbReference type="PANTHER" id="PTHR34220:SF7">
    <property type="entry name" value="SENSOR HISTIDINE KINASE YPDA"/>
    <property type="match status" value="1"/>
</dbReference>
<protein>
    <recommendedName>
        <fullName evidence="3">histidine kinase</fullName>
        <ecNumber evidence="3">2.7.13.3</ecNumber>
    </recommendedName>
</protein>
<dbReference type="InterPro" id="IPR004358">
    <property type="entry name" value="Sig_transdc_His_kin-like_C"/>
</dbReference>
<evidence type="ECO:0000256" key="5">
    <source>
        <dbReference type="ARBA" id="ARBA00022553"/>
    </source>
</evidence>
<evidence type="ECO:0000259" key="13">
    <source>
        <dbReference type="PROSITE" id="PS50109"/>
    </source>
</evidence>
<comment type="catalytic activity">
    <reaction evidence="1">
        <text>ATP + protein L-histidine = ADP + protein N-phospho-L-histidine.</text>
        <dbReference type="EC" id="2.7.13.3"/>
    </reaction>
</comment>
<keyword evidence="12" id="KW-0812">Transmembrane</keyword>
<dbReference type="PANTHER" id="PTHR34220">
    <property type="entry name" value="SENSOR HISTIDINE KINASE YPDA"/>
    <property type="match status" value="1"/>
</dbReference>
<evidence type="ECO:0000313" key="15">
    <source>
        <dbReference type="EMBL" id="MFC5471712.1"/>
    </source>
</evidence>
<feature type="domain" description="HAMP" evidence="14">
    <location>
        <begin position="283"/>
        <end position="335"/>
    </location>
</feature>
<evidence type="ECO:0000256" key="9">
    <source>
        <dbReference type="ARBA" id="ARBA00022840"/>
    </source>
</evidence>
<dbReference type="SMART" id="SM00387">
    <property type="entry name" value="HATPase_c"/>
    <property type="match status" value="1"/>
</dbReference>
<evidence type="ECO:0000256" key="12">
    <source>
        <dbReference type="SAM" id="Phobius"/>
    </source>
</evidence>
<organism evidence="15 16">
    <name type="scientific">Cohnella suwonensis</name>
    <dbReference type="NCBI Taxonomy" id="696072"/>
    <lineage>
        <taxon>Bacteria</taxon>
        <taxon>Bacillati</taxon>
        <taxon>Bacillota</taxon>
        <taxon>Bacilli</taxon>
        <taxon>Bacillales</taxon>
        <taxon>Paenibacillaceae</taxon>
        <taxon>Cohnella</taxon>
    </lineage>
</organism>
<dbReference type="RefSeq" id="WP_378083619.1">
    <property type="nucleotide sequence ID" value="NZ_JBHSMH010000111.1"/>
</dbReference>
<keyword evidence="11 12" id="KW-0472">Membrane</keyword>
<dbReference type="GO" id="GO:0004673">
    <property type="term" value="F:protein histidine kinase activity"/>
    <property type="evidence" value="ECO:0007669"/>
    <property type="project" value="UniProtKB-EC"/>
</dbReference>
<evidence type="ECO:0000256" key="7">
    <source>
        <dbReference type="ARBA" id="ARBA00022741"/>
    </source>
</evidence>
<dbReference type="Pfam" id="PF02518">
    <property type="entry name" value="HATPase_c"/>
    <property type="match status" value="1"/>
</dbReference>
<dbReference type="InterPro" id="IPR036890">
    <property type="entry name" value="HATPase_C_sf"/>
</dbReference>
<keyword evidence="10" id="KW-0902">Two-component regulatory system</keyword>
<evidence type="ECO:0000256" key="11">
    <source>
        <dbReference type="ARBA" id="ARBA00023136"/>
    </source>
</evidence>